<dbReference type="EMBL" id="AZJT01000061">
    <property type="protein sequence ID" value="ETW88501.1"/>
    <property type="molecule type" value="Genomic_DNA"/>
</dbReference>
<evidence type="ECO:0000313" key="2">
    <source>
        <dbReference type="EMBL" id="ETW88501.1"/>
    </source>
</evidence>
<gene>
    <name evidence="2" type="ORF">X841_08345</name>
</gene>
<evidence type="ECO:0000313" key="3">
    <source>
        <dbReference type="Proteomes" id="UP000024559"/>
    </source>
</evidence>
<feature type="transmembrane region" description="Helical" evidence="1">
    <location>
        <begin position="158"/>
        <end position="180"/>
    </location>
</feature>
<dbReference type="HOGENOM" id="CLU_025380_1_1_9"/>
<feature type="transmembrane region" description="Helical" evidence="1">
    <location>
        <begin position="448"/>
        <end position="469"/>
    </location>
</feature>
<feature type="transmembrane region" description="Helical" evidence="1">
    <location>
        <begin position="217"/>
        <end position="234"/>
    </location>
</feature>
<dbReference type="RefSeq" id="WP_084828997.1">
    <property type="nucleotide sequence ID" value="NZ_CM002372.1"/>
</dbReference>
<keyword evidence="1" id="KW-0472">Membrane</keyword>
<dbReference type="Proteomes" id="UP000024559">
    <property type="component" value="Chromosome"/>
</dbReference>
<dbReference type="PATRIC" id="fig|1433289.7.peg.1729"/>
<protein>
    <submittedName>
        <fullName evidence="2">Beta-carotene 15,15'-monooxygenase</fullName>
    </submittedName>
</protein>
<feature type="transmembrane region" description="Helical" evidence="1">
    <location>
        <begin position="306"/>
        <end position="324"/>
    </location>
</feature>
<feature type="transmembrane region" description="Helical" evidence="1">
    <location>
        <begin position="414"/>
        <end position="436"/>
    </location>
</feature>
<comment type="caution">
    <text evidence="2">The sequence shown here is derived from an EMBL/GenBank/DDBJ whole genome shotgun (WGS) entry which is preliminary data.</text>
</comment>
<feature type="transmembrane region" description="Helical" evidence="1">
    <location>
        <begin position="186"/>
        <end position="205"/>
    </location>
</feature>
<proteinExistence type="predicted"/>
<feature type="transmembrane region" description="Helical" evidence="1">
    <location>
        <begin position="379"/>
        <end position="402"/>
    </location>
</feature>
<feature type="transmembrane region" description="Helical" evidence="1">
    <location>
        <begin position="240"/>
        <end position="257"/>
    </location>
</feature>
<sequence>MRTDLIASKIQEVFSEFLKNLRKHWIQVILVWLTIGVIYIYLGGSLVNLPKSLLLVTGIFFSIIILLPGKFYNKIAIAIVLSGSLFVVSSPNLDIPDENAHFARALYVADFHAYLPKKDKDSKVSDDVEKVTKEFKVPLKQTGLDRIKVSFKKVHSSLFIVTNASSFIPYIPQAIGIWIARILGLSLLWLVILGRFCNLVCYALITRLAIKKAKGFEILFGAIALLPMCVYLAASFSTDGMVNAVTFYLIAQFCYLINRKQKVSLKDMVIFAVLSLVLATMKLPYVLLVGLLLFIPKEKMEVKKNYLYAALLIFVTAVLSFLWLKQSSDINASRVTHGVNPVEKIKFTIAHANIFFKTFLREWIDLIPSKMGSLFTFGWLTYGLGNISWYYLIFVSSILLMIPQPLPLPKISKVGTALIATGISFGILMTSYLMWGKTADISFAGVQGRYFTGVLLLLGLFINCSNVFYPQNNINSEEAIDKREYSVYVIANLFILMSVVLTILQYYGVKNNF</sequence>
<reference evidence="3" key="1">
    <citation type="submission" date="2013-12" db="EMBL/GenBank/DDBJ databases">
        <title>Genome sequences of Streptococcus thermophilus strains MTH17CL396 and M17PTZA496 isolated from Fontina cheese in Valle d'Aosta region (Italy).</title>
        <authorList>
            <person name="Treu L."/>
            <person name="Giacomini A."/>
            <person name="Corich V."/>
            <person name="Vendramin V."/>
            <person name="Bovo B."/>
        </authorList>
    </citation>
    <scope>NUCLEOTIDE SEQUENCE [LARGE SCALE GENOMIC DNA]</scope>
    <source>
        <strain evidence="3">M17PTZA496</strain>
    </source>
</reference>
<feature type="transmembrane region" description="Helical" evidence="1">
    <location>
        <begin position="269"/>
        <end position="294"/>
    </location>
</feature>
<feature type="transmembrane region" description="Helical" evidence="1">
    <location>
        <begin position="25"/>
        <end position="47"/>
    </location>
</feature>
<dbReference type="AlphaFoldDB" id="A0A0E2Q013"/>
<name>A0A0E2Q013_STRTR</name>
<keyword evidence="1" id="KW-0812">Transmembrane</keyword>
<feature type="transmembrane region" description="Helical" evidence="1">
    <location>
        <begin position="489"/>
        <end position="509"/>
    </location>
</feature>
<feature type="transmembrane region" description="Helical" evidence="1">
    <location>
        <begin position="53"/>
        <end position="72"/>
    </location>
</feature>
<keyword evidence="2" id="KW-0560">Oxidoreductase</keyword>
<keyword evidence="2" id="KW-0503">Monooxygenase</keyword>
<dbReference type="Pfam" id="PF09913">
    <property type="entry name" value="DUF2142"/>
    <property type="match status" value="1"/>
</dbReference>
<accession>A0A0E2Q013</accession>
<dbReference type="GO" id="GO:0004497">
    <property type="term" value="F:monooxygenase activity"/>
    <property type="evidence" value="ECO:0007669"/>
    <property type="project" value="UniProtKB-KW"/>
</dbReference>
<organism evidence="2 3">
    <name type="scientific">Streptococcus thermophilus M17PTZA496</name>
    <dbReference type="NCBI Taxonomy" id="1433289"/>
    <lineage>
        <taxon>Bacteria</taxon>
        <taxon>Bacillati</taxon>
        <taxon>Bacillota</taxon>
        <taxon>Bacilli</taxon>
        <taxon>Lactobacillales</taxon>
        <taxon>Streptococcaceae</taxon>
        <taxon>Streptococcus</taxon>
    </lineage>
</organism>
<evidence type="ECO:0000256" key="1">
    <source>
        <dbReference type="SAM" id="Phobius"/>
    </source>
</evidence>
<keyword evidence="1" id="KW-1133">Transmembrane helix</keyword>
<dbReference type="InterPro" id="IPR018674">
    <property type="entry name" value="DUF2142_membrane"/>
</dbReference>